<dbReference type="EMBL" id="UYSL01027183">
    <property type="protein sequence ID" value="VDL86482.1"/>
    <property type="molecule type" value="Genomic_DNA"/>
</dbReference>
<proteinExistence type="predicted"/>
<accession>A0A0N4YXK7</accession>
<sequence length="120" mass="14093">KFFATFVQGWAATIRYHPTVQEEFARFRKRSDTLSFELSSRHRFGSKIWPEPCWASGVHMEKDASHIATQKCWNPFVVLARSQCAMLIRTANQVWSIRGIRTDQRIRWPRFVAPTVAIWP</sequence>
<reference evidence="1 2" key="2">
    <citation type="submission" date="2018-11" db="EMBL/GenBank/DDBJ databases">
        <authorList>
            <consortium name="Pathogen Informatics"/>
        </authorList>
    </citation>
    <scope>NUCLEOTIDE SEQUENCE [LARGE SCALE GENOMIC DNA]</scope>
</reference>
<name>A0A0N4YXK7_NIPBR</name>
<evidence type="ECO:0000313" key="1">
    <source>
        <dbReference type="EMBL" id="VDL86482.1"/>
    </source>
</evidence>
<dbReference type="Proteomes" id="UP000271162">
    <property type="component" value="Unassembled WGS sequence"/>
</dbReference>
<keyword evidence="2" id="KW-1185">Reference proteome</keyword>
<evidence type="ECO:0000313" key="2">
    <source>
        <dbReference type="Proteomes" id="UP000271162"/>
    </source>
</evidence>
<evidence type="ECO:0000313" key="3">
    <source>
        <dbReference type="WBParaSite" id="NBR_0002197901-mRNA-1"/>
    </source>
</evidence>
<protein>
    <submittedName>
        <fullName evidence="3">Cytochrome P450</fullName>
    </submittedName>
</protein>
<dbReference type="WBParaSite" id="NBR_0002197901-mRNA-1">
    <property type="protein sequence ID" value="NBR_0002197901-mRNA-1"/>
    <property type="gene ID" value="NBR_0002197901"/>
</dbReference>
<organism evidence="3">
    <name type="scientific">Nippostrongylus brasiliensis</name>
    <name type="common">Rat hookworm</name>
    <dbReference type="NCBI Taxonomy" id="27835"/>
    <lineage>
        <taxon>Eukaryota</taxon>
        <taxon>Metazoa</taxon>
        <taxon>Ecdysozoa</taxon>
        <taxon>Nematoda</taxon>
        <taxon>Chromadorea</taxon>
        <taxon>Rhabditida</taxon>
        <taxon>Rhabditina</taxon>
        <taxon>Rhabditomorpha</taxon>
        <taxon>Strongyloidea</taxon>
        <taxon>Heligmosomidae</taxon>
        <taxon>Nippostrongylus</taxon>
    </lineage>
</organism>
<dbReference type="AlphaFoldDB" id="A0A0N4YXK7"/>
<reference evidence="3" key="1">
    <citation type="submission" date="2017-02" db="UniProtKB">
        <authorList>
            <consortium name="WormBaseParasite"/>
        </authorList>
    </citation>
    <scope>IDENTIFICATION</scope>
</reference>
<gene>
    <name evidence="1" type="ORF">NBR_LOCUS21980</name>
</gene>